<dbReference type="EMBL" id="CP115174">
    <property type="protein sequence ID" value="WBO23269.1"/>
    <property type="molecule type" value="Genomic_DNA"/>
</dbReference>
<proteinExistence type="predicted"/>
<keyword evidence="2" id="KW-1185">Reference proteome</keyword>
<organism evidence="1 2">
    <name type="scientific">Sphingomonas abietis</name>
    <dbReference type="NCBI Taxonomy" id="3012344"/>
    <lineage>
        <taxon>Bacteria</taxon>
        <taxon>Pseudomonadati</taxon>
        <taxon>Pseudomonadota</taxon>
        <taxon>Alphaproteobacteria</taxon>
        <taxon>Sphingomonadales</taxon>
        <taxon>Sphingomonadaceae</taxon>
        <taxon>Sphingomonas</taxon>
    </lineage>
</organism>
<gene>
    <name evidence="1" type="ORF">PBT88_03775</name>
</gene>
<dbReference type="RefSeq" id="WP_270077904.1">
    <property type="nucleotide sequence ID" value="NZ_CP115174.1"/>
</dbReference>
<name>A0ABY7NP03_9SPHN</name>
<reference evidence="1 2" key="1">
    <citation type="submission" date="2022-12" db="EMBL/GenBank/DDBJ databases">
        <title>Sphingomonas abieness sp. nov., an endophytic bacterium isolated from Abies koreana.</title>
        <authorList>
            <person name="Jiang L."/>
            <person name="Lee J."/>
        </authorList>
    </citation>
    <scope>NUCLEOTIDE SEQUENCE [LARGE SCALE GENOMIC DNA]</scope>
    <source>
        <strain evidence="2">PAMB 00755</strain>
    </source>
</reference>
<evidence type="ECO:0000313" key="2">
    <source>
        <dbReference type="Proteomes" id="UP001210865"/>
    </source>
</evidence>
<dbReference type="Proteomes" id="UP001210865">
    <property type="component" value="Chromosome"/>
</dbReference>
<accession>A0ABY7NP03</accession>
<sequence>MEIAFDPGLRCMVHVKVKADNRLGLHCETLAALEALAAARGLPLLIAWKRYSRWMLVDSTCLLHRDGMARLGHVEAARQNLLGVLAGDYAFHIEPGAGIEIALAAAAVPDHADDGTTASGLTPHILSGFGGGGRQLAAFPQHYRDMLAFVPLTPRRFADGRGAARFEAEEAIGYTHQFVVATINHGRPDPRFPHARWLRGADADAAAAPPPLDDILGALTAARRDGLIADIFHQRPFDTPAFLP</sequence>
<protein>
    <submittedName>
        <fullName evidence="1">Uncharacterized protein</fullName>
    </submittedName>
</protein>
<evidence type="ECO:0000313" key="1">
    <source>
        <dbReference type="EMBL" id="WBO23269.1"/>
    </source>
</evidence>